<keyword evidence="2" id="KW-1185">Reference proteome</keyword>
<dbReference type="InterPro" id="IPR006901">
    <property type="entry name" value="TrmK"/>
</dbReference>
<dbReference type="Gene3D" id="1.10.287.1890">
    <property type="match status" value="1"/>
</dbReference>
<dbReference type="RefSeq" id="WP_338750154.1">
    <property type="nucleotide sequence ID" value="NZ_CP147404.1"/>
</dbReference>
<dbReference type="Pfam" id="PF04816">
    <property type="entry name" value="TrmK"/>
    <property type="match status" value="1"/>
</dbReference>
<dbReference type="PANTHER" id="PTHR38451:SF1">
    <property type="entry name" value="TRNA (ADENINE(22)-N(1))-METHYLTRANSFERASE"/>
    <property type="match status" value="1"/>
</dbReference>
<dbReference type="InterPro" id="IPR029063">
    <property type="entry name" value="SAM-dependent_MTases_sf"/>
</dbReference>
<dbReference type="PANTHER" id="PTHR38451">
    <property type="entry name" value="TRNA (ADENINE(22)-N(1))-METHYLTRANSFERASE"/>
    <property type="match status" value="1"/>
</dbReference>
<dbReference type="Proteomes" id="UP001387364">
    <property type="component" value="Chromosome"/>
</dbReference>
<gene>
    <name evidence="1" type="ORF">WDJ61_12420</name>
</gene>
<evidence type="ECO:0000313" key="1">
    <source>
        <dbReference type="EMBL" id="WXB92055.1"/>
    </source>
</evidence>
<organism evidence="1 2">
    <name type="scientific">Bacillus kandeliae</name>
    <dbReference type="NCBI Taxonomy" id="3129297"/>
    <lineage>
        <taxon>Bacteria</taxon>
        <taxon>Bacillati</taxon>
        <taxon>Bacillota</taxon>
        <taxon>Bacilli</taxon>
        <taxon>Bacillales</taxon>
        <taxon>Bacillaceae</taxon>
        <taxon>Bacillus</taxon>
    </lineage>
</organism>
<dbReference type="SUPFAM" id="SSF53335">
    <property type="entry name" value="S-adenosyl-L-methionine-dependent methyltransferases"/>
    <property type="match status" value="1"/>
</dbReference>
<dbReference type="PIRSF" id="PIRSF018637">
    <property type="entry name" value="TrmK"/>
    <property type="match status" value="1"/>
</dbReference>
<proteinExistence type="predicted"/>
<sequence length="235" mass="25946">MNINQLSKRLTAVANQIPNQSTLADIGSDHAYLPCYAVKTGIVTKAVAGEVVEGPFQAAKQQVKEAGLEELIDVRKGNGLEVITAGEVECITIAGMGGTLIASILEEGKAKLEGVKRLVLQPNISAINIRQWLLANEWELIAEMIMEEDGKVYEVLTAEKGDPSKPYKENQAQQLLLGPFLMEEKNDAFLKKWKREASQLELVLENLKKAEDGEAIMKKQQQVLHELNLIKEAIE</sequence>
<accession>A0ABZ2N3Y1</accession>
<evidence type="ECO:0000313" key="2">
    <source>
        <dbReference type="Proteomes" id="UP001387364"/>
    </source>
</evidence>
<protein>
    <submittedName>
        <fullName evidence="1">tRNA (Adenine(22)-N(1))-methyltransferase TrmK</fullName>
    </submittedName>
</protein>
<dbReference type="EMBL" id="CP147404">
    <property type="protein sequence ID" value="WXB92055.1"/>
    <property type="molecule type" value="Genomic_DNA"/>
</dbReference>
<name>A0ABZ2N3Y1_9BACI</name>
<reference evidence="1 2" key="1">
    <citation type="submission" date="2024-02" db="EMBL/GenBank/DDBJ databases">
        <title>Seven novel Bacillus-like species.</title>
        <authorList>
            <person name="Liu G."/>
        </authorList>
    </citation>
    <scope>NUCLEOTIDE SEQUENCE [LARGE SCALE GENOMIC DNA]</scope>
    <source>
        <strain evidence="1 2">FJAT-52991</strain>
    </source>
</reference>
<dbReference type="Gene3D" id="3.40.50.150">
    <property type="entry name" value="Vaccinia Virus protein VP39"/>
    <property type="match status" value="1"/>
</dbReference>